<keyword evidence="6" id="KW-0449">Lipoprotein</keyword>
<dbReference type="GO" id="GO:0016020">
    <property type="term" value="C:membrane"/>
    <property type="evidence" value="ECO:0007669"/>
    <property type="project" value="InterPro"/>
</dbReference>
<evidence type="ECO:0000313" key="9">
    <source>
        <dbReference type="Proteomes" id="UP000217311"/>
    </source>
</evidence>
<evidence type="ECO:0000256" key="5">
    <source>
        <dbReference type="ARBA" id="ARBA00023139"/>
    </source>
</evidence>
<dbReference type="GO" id="GO:0009636">
    <property type="term" value="P:response to toxic substance"/>
    <property type="evidence" value="ECO:0007669"/>
    <property type="project" value="InterPro"/>
</dbReference>
<dbReference type="Proteomes" id="UP000217311">
    <property type="component" value="Chromosome"/>
</dbReference>
<sequence length="45" mass="4441">MRKFVVLAAAASALLVSACNTIEGVGRDVSAAGKAVSGAARDAKH</sequence>
<keyword evidence="3 7" id="KW-0732">Signal</keyword>
<protein>
    <submittedName>
        <fullName evidence="8">Entericidin, EcnA/B family</fullName>
    </submittedName>
</protein>
<gene>
    <name evidence="8" type="ORF">CA606_10305</name>
</gene>
<dbReference type="InterPro" id="IPR012556">
    <property type="entry name" value="Entericidin"/>
</dbReference>
<feature type="signal peptide" evidence="7">
    <location>
        <begin position="1"/>
        <end position="18"/>
    </location>
</feature>
<dbReference type="PROSITE" id="PS51257">
    <property type="entry name" value="PROKAR_LIPOPROTEIN"/>
    <property type="match status" value="1"/>
</dbReference>
<organism evidence="8 9">
    <name type="scientific">Caulobacter vibrioides</name>
    <name type="common">Caulobacter crescentus</name>
    <dbReference type="NCBI Taxonomy" id="155892"/>
    <lineage>
        <taxon>Bacteria</taxon>
        <taxon>Pseudomonadati</taxon>
        <taxon>Pseudomonadota</taxon>
        <taxon>Alphaproteobacteria</taxon>
        <taxon>Caulobacterales</taxon>
        <taxon>Caulobacteraceae</taxon>
        <taxon>Caulobacter</taxon>
    </lineage>
</organism>
<evidence type="ECO:0000256" key="6">
    <source>
        <dbReference type="ARBA" id="ARBA00023288"/>
    </source>
</evidence>
<evidence type="ECO:0000256" key="2">
    <source>
        <dbReference type="ARBA" id="ARBA00022475"/>
    </source>
</evidence>
<dbReference type="RefSeq" id="WP_096052110.1">
    <property type="nucleotide sequence ID" value="NZ_CP023315.3"/>
</dbReference>
<evidence type="ECO:0000256" key="3">
    <source>
        <dbReference type="ARBA" id="ARBA00022729"/>
    </source>
</evidence>
<evidence type="ECO:0000256" key="1">
    <source>
        <dbReference type="ARBA" id="ARBA00010296"/>
    </source>
</evidence>
<proteinExistence type="inferred from homology"/>
<keyword evidence="5" id="KW-0564">Palmitate</keyword>
<reference evidence="9" key="1">
    <citation type="submission" date="2017-09" db="EMBL/GenBank/DDBJ databases">
        <title>Genome evolution observed in wild isolates of Caulobacter crescentus.</title>
        <authorList>
            <person name="Ely B."/>
            <person name="Wilson K."/>
            <person name="Scott D."/>
        </authorList>
    </citation>
    <scope>NUCLEOTIDE SEQUENCE [LARGE SCALE GENOMIC DNA]</scope>
    <source>
        <strain evidence="9">CB13b1a</strain>
    </source>
</reference>
<dbReference type="Pfam" id="PF08085">
    <property type="entry name" value="Entericidin"/>
    <property type="match status" value="1"/>
</dbReference>
<dbReference type="AlphaFoldDB" id="A0A290MZM7"/>
<evidence type="ECO:0000256" key="4">
    <source>
        <dbReference type="ARBA" id="ARBA00023136"/>
    </source>
</evidence>
<comment type="similarity">
    <text evidence="1">Belongs to the EcnA/EcnB lipoprotein family.</text>
</comment>
<evidence type="ECO:0000256" key="7">
    <source>
        <dbReference type="SAM" id="SignalP"/>
    </source>
</evidence>
<name>A0A290MZM7_CAUVI</name>
<accession>A0A290MZM7</accession>
<keyword evidence="4" id="KW-0472">Membrane</keyword>
<evidence type="ECO:0000313" key="8">
    <source>
        <dbReference type="EMBL" id="ATC32703.1"/>
    </source>
</evidence>
<dbReference type="EMBL" id="CP023315">
    <property type="protein sequence ID" value="ATC32703.1"/>
    <property type="molecule type" value="Genomic_DNA"/>
</dbReference>
<keyword evidence="2" id="KW-1003">Cell membrane</keyword>
<feature type="chain" id="PRO_5012154468" evidence="7">
    <location>
        <begin position="19"/>
        <end position="45"/>
    </location>
</feature>